<dbReference type="GO" id="GO:0003735">
    <property type="term" value="F:structural constituent of ribosome"/>
    <property type="evidence" value="ECO:0007669"/>
    <property type="project" value="InterPro"/>
</dbReference>
<dbReference type="InterPro" id="IPR045059">
    <property type="entry name" value="Ribosomal_uL29_euk"/>
</dbReference>
<dbReference type="FunFam" id="1.10.287.310:FF:000002">
    <property type="entry name" value="60S ribosomal protein L35"/>
    <property type="match status" value="1"/>
</dbReference>
<dbReference type="OrthoDB" id="528635at2759"/>
<name>A0A1B9GGA4_9TREE</name>
<dbReference type="AlphaFoldDB" id="A0A1B9GGA4"/>
<proteinExistence type="inferred from homology"/>
<dbReference type="InterPro" id="IPR001854">
    <property type="entry name" value="Ribosomal_uL29"/>
</dbReference>
<keyword evidence="2 4" id="KW-0689">Ribosomal protein</keyword>
<dbReference type="FunFam" id="6.10.250.3450:FF:000001">
    <property type="entry name" value="60S ribosomal protein L35"/>
    <property type="match status" value="1"/>
</dbReference>
<dbReference type="GO" id="GO:0003729">
    <property type="term" value="F:mRNA binding"/>
    <property type="evidence" value="ECO:0007669"/>
    <property type="project" value="TreeGrafter"/>
</dbReference>
<dbReference type="CDD" id="cd00427">
    <property type="entry name" value="Ribosomal_L29_HIP"/>
    <property type="match status" value="1"/>
</dbReference>
<evidence type="ECO:0000256" key="1">
    <source>
        <dbReference type="ARBA" id="ARBA00009254"/>
    </source>
</evidence>
<dbReference type="PROSITE" id="PS00579">
    <property type="entry name" value="RIBOSOMAL_L29"/>
    <property type="match status" value="1"/>
</dbReference>
<sequence>MASSSSKIRAFELQSKSKQDLLTQLNELKTELASLRVQKIAGGSASKLTKINTVRKSIARVLTVINHKQRDNLREFYKKSKYLPLDLRYKKTRAIRRRLTHKEANAITEKQHKKNIHFPQRKFALKA</sequence>
<protein>
    <submittedName>
        <fullName evidence="4">Ribosomal protein L29</fullName>
    </submittedName>
</protein>
<gene>
    <name evidence="4" type="ORF">I302_01611</name>
    <name evidence="5" type="ORF">I302_102915</name>
</gene>
<reference evidence="5" key="4">
    <citation type="submission" date="2024-02" db="EMBL/GenBank/DDBJ databases">
        <title>Comparative genomics of Cryptococcus and Kwoniella reveals pathogenesis evolution and contrasting modes of karyotype evolution via chromosome fusion or intercentromeric recombination.</title>
        <authorList>
            <person name="Coelho M.A."/>
            <person name="David-Palma M."/>
            <person name="Shea T."/>
            <person name="Bowers K."/>
            <person name="McGinley-Smith S."/>
            <person name="Mohammad A.W."/>
            <person name="Gnirke A."/>
            <person name="Yurkov A.M."/>
            <person name="Nowrousian M."/>
            <person name="Sun S."/>
            <person name="Cuomo C.A."/>
            <person name="Heitman J."/>
        </authorList>
    </citation>
    <scope>NUCLEOTIDE SEQUENCE</scope>
    <source>
        <strain evidence="5">CBS 10118</strain>
    </source>
</reference>
<evidence type="ECO:0000256" key="3">
    <source>
        <dbReference type="ARBA" id="ARBA00023274"/>
    </source>
</evidence>
<organism evidence="4">
    <name type="scientific">Kwoniella bestiolae CBS 10118</name>
    <dbReference type="NCBI Taxonomy" id="1296100"/>
    <lineage>
        <taxon>Eukaryota</taxon>
        <taxon>Fungi</taxon>
        <taxon>Dikarya</taxon>
        <taxon>Basidiomycota</taxon>
        <taxon>Agaricomycotina</taxon>
        <taxon>Tremellomycetes</taxon>
        <taxon>Tremellales</taxon>
        <taxon>Cryptococcaceae</taxon>
        <taxon>Kwoniella</taxon>
    </lineage>
</organism>
<reference evidence="4" key="1">
    <citation type="submission" date="2013-07" db="EMBL/GenBank/DDBJ databases">
        <title>The Genome Sequence of Cryptococcus bestiolae CBS10118.</title>
        <authorList>
            <consortium name="The Broad Institute Genome Sequencing Platform"/>
            <person name="Cuomo C."/>
            <person name="Litvintseva A."/>
            <person name="Chen Y."/>
            <person name="Heitman J."/>
            <person name="Sun S."/>
            <person name="Springer D."/>
            <person name="Dromer F."/>
            <person name="Young S.K."/>
            <person name="Zeng Q."/>
            <person name="Gargeya S."/>
            <person name="Fitzgerald M."/>
            <person name="Abouelleil A."/>
            <person name="Alvarado L."/>
            <person name="Berlin A.M."/>
            <person name="Chapman S.B."/>
            <person name="Dewar J."/>
            <person name="Goldberg J."/>
            <person name="Griggs A."/>
            <person name="Gujja S."/>
            <person name="Hansen M."/>
            <person name="Howarth C."/>
            <person name="Imamovic A."/>
            <person name="Larimer J."/>
            <person name="McCowan C."/>
            <person name="Murphy C."/>
            <person name="Pearson M."/>
            <person name="Priest M."/>
            <person name="Roberts A."/>
            <person name="Saif S."/>
            <person name="Shea T."/>
            <person name="Sykes S."/>
            <person name="Wortman J."/>
            <person name="Nusbaum C."/>
            <person name="Birren B."/>
        </authorList>
    </citation>
    <scope>NUCLEOTIDE SEQUENCE [LARGE SCALE GENOMIC DNA]</scope>
    <source>
        <strain evidence="4">CBS 10118</strain>
    </source>
</reference>
<dbReference type="Pfam" id="PF00831">
    <property type="entry name" value="Ribosomal_L29"/>
    <property type="match status" value="1"/>
</dbReference>
<dbReference type="SUPFAM" id="SSF46561">
    <property type="entry name" value="Ribosomal protein L29 (L29p)"/>
    <property type="match status" value="1"/>
</dbReference>
<keyword evidence="3" id="KW-0687">Ribonucleoprotein</keyword>
<evidence type="ECO:0000313" key="4">
    <source>
        <dbReference type="EMBL" id="OCF30092.1"/>
    </source>
</evidence>
<dbReference type="Gene3D" id="6.10.250.3450">
    <property type="match status" value="1"/>
</dbReference>
<dbReference type="EMBL" id="CP144541">
    <property type="protein sequence ID" value="WVW80924.1"/>
    <property type="molecule type" value="Genomic_DNA"/>
</dbReference>
<reference evidence="4" key="3">
    <citation type="submission" date="2014-01" db="EMBL/GenBank/DDBJ databases">
        <title>Evolution of pathogenesis and genome organization in the Tremellales.</title>
        <authorList>
            <person name="Cuomo C."/>
            <person name="Litvintseva A."/>
            <person name="Heitman J."/>
            <person name="Chen Y."/>
            <person name="Sun S."/>
            <person name="Springer D."/>
            <person name="Dromer F."/>
            <person name="Young S."/>
            <person name="Zeng Q."/>
            <person name="Chapman S."/>
            <person name="Gujja S."/>
            <person name="Saif S."/>
            <person name="Birren B."/>
        </authorList>
    </citation>
    <scope>NUCLEOTIDE SEQUENCE</scope>
    <source>
        <strain evidence="4">CBS 10118</strain>
    </source>
</reference>
<dbReference type="NCBIfam" id="TIGR00012">
    <property type="entry name" value="L29"/>
    <property type="match status" value="1"/>
</dbReference>
<dbReference type="RefSeq" id="XP_019051162.1">
    <property type="nucleotide sequence ID" value="XM_019188284.1"/>
</dbReference>
<keyword evidence="6" id="KW-1185">Reference proteome</keyword>
<dbReference type="GO" id="GO:0030684">
    <property type="term" value="C:preribosome"/>
    <property type="evidence" value="ECO:0007669"/>
    <property type="project" value="UniProtKB-ARBA"/>
</dbReference>
<comment type="similarity">
    <text evidence="1">Belongs to the universal ribosomal protein uL29 family.</text>
</comment>
<evidence type="ECO:0000313" key="5">
    <source>
        <dbReference type="EMBL" id="WVW80924.1"/>
    </source>
</evidence>
<dbReference type="GO" id="GO:0006412">
    <property type="term" value="P:translation"/>
    <property type="evidence" value="ECO:0007669"/>
    <property type="project" value="InterPro"/>
</dbReference>
<dbReference type="Proteomes" id="UP000092730">
    <property type="component" value="Chromosome 1"/>
</dbReference>
<evidence type="ECO:0000256" key="2">
    <source>
        <dbReference type="ARBA" id="ARBA00022980"/>
    </source>
</evidence>
<accession>A0A1B9GGA4</accession>
<reference evidence="5" key="2">
    <citation type="submission" date="2013-07" db="EMBL/GenBank/DDBJ databases">
        <authorList>
            <consortium name="The Broad Institute Genome Sequencing Platform"/>
            <person name="Cuomo C."/>
            <person name="Litvintseva A."/>
            <person name="Chen Y."/>
            <person name="Heitman J."/>
            <person name="Sun S."/>
            <person name="Springer D."/>
            <person name="Dromer F."/>
            <person name="Young S.K."/>
            <person name="Zeng Q."/>
            <person name="Gargeya S."/>
            <person name="Fitzgerald M."/>
            <person name="Abouelleil A."/>
            <person name="Alvarado L."/>
            <person name="Berlin A.M."/>
            <person name="Chapman S.B."/>
            <person name="Dewar J."/>
            <person name="Goldberg J."/>
            <person name="Griggs A."/>
            <person name="Gujja S."/>
            <person name="Hansen M."/>
            <person name="Howarth C."/>
            <person name="Imamovic A."/>
            <person name="Larimer J."/>
            <person name="McCowan C."/>
            <person name="Murphy C."/>
            <person name="Pearson M."/>
            <person name="Priest M."/>
            <person name="Roberts A."/>
            <person name="Saif S."/>
            <person name="Shea T."/>
            <person name="Sykes S."/>
            <person name="Wortman J."/>
            <person name="Nusbaum C."/>
            <person name="Birren B."/>
        </authorList>
    </citation>
    <scope>NUCLEOTIDE SEQUENCE</scope>
    <source>
        <strain evidence="5">CBS 10118</strain>
    </source>
</reference>
<dbReference type="GO" id="GO:0000463">
    <property type="term" value="P:maturation of LSU-rRNA from tricistronic rRNA transcript (SSU-rRNA, 5.8S rRNA, LSU-rRNA)"/>
    <property type="evidence" value="ECO:0007669"/>
    <property type="project" value="InterPro"/>
</dbReference>
<dbReference type="KEGG" id="kbi:30206010"/>
<dbReference type="PANTHER" id="PTHR45722:SF2">
    <property type="entry name" value="LARGE RIBOSOMAL SUBUNIT PROTEIN UL29-RELATED"/>
    <property type="match status" value="1"/>
</dbReference>
<evidence type="ECO:0000313" key="6">
    <source>
        <dbReference type="Proteomes" id="UP000092730"/>
    </source>
</evidence>
<dbReference type="PANTHER" id="PTHR45722">
    <property type="entry name" value="60S RIBOSOMAL PROTEIN L35"/>
    <property type="match status" value="1"/>
</dbReference>
<dbReference type="Gene3D" id="1.10.287.310">
    <property type="match status" value="1"/>
</dbReference>
<dbReference type="GO" id="GO:0022625">
    <property type="term" value="C:cytosolic large ribosomal subunit"/>
    <property type="evidence" value="ECO:0007669"/>
    <property type="project" value="InterPro"/>
</dbReference>
<dbReference type="EMBL" id="KI894018">
    <property type="protein sequence ID" value="OCF30092.1"/>
    <property type="molecule type" value="Genomic_DNA"/>
</dbReference>
<dbReference type="GeneID" id="30206010"/>
<dbReference type="InterPro" id="IPR018254">
    <property type="entry name" value="Ribosomal_uL29_CS"/>
</dbReference>
<dbReference type="VEuPathDB" id="FungiDB:I302_01611"/>
<dbReference type="HAMAP" id="MF_00374">
    <property type="entry name" value="Ribosomal_uL29"/>
    <property type="match status" value="1"/>
</dbReference>
<dbReference type="STRING" id="1296100.A0A1B9GGA4"/>
<dbReference type="InterPro" id="IPR036049">
    <property type="entry name" value="Ribosomal_uL29_sf"/>
</dbReference>